<evidence type="ECO:0000256" key="4">
    <source>
        <dbReference type="ARBA" id="ARBA00022692"/>
    </source>
</evidence>
<dbReference type="PANTHER" id="PTHR33392:SF8">
    <property type="entry name" value="REGULATORY PROTEIN MSRR"/>
    <property type="match status" value="1"/>
</dbReference>
<evidence type="ECO:0000256" key="2">
    <source>
        <dbReference type="ARBA" id="ARBA00006068"/>
    </source>
</evidence>
<name>A0A2B0LIX0_BACCE</name>
<evidence type="ECO:0000256" key="9">
    <source>
        <dbReference type="ARBA" id="ARBA00023163"/>
    </source>
</evidence>
<gene>
    <name evidence="13" type="ORF">COI93_20045</name>
</gene>
<evidence type="ECO:0000256" key="10">
    <source>
        <dbReference type="ARBA" id="ARBA00037178"/>
    </source>
</evidence>
<evidence type="ECO:0000256" key="6">
    <source>
        <dbReference type="ARBA" id="ARBA00022989"/>
    </source>
</evidence>
<dbReference type="InterPro" id="IPR004474">
    <property type="entry name" value="LytR_CpsA_psr"/>
</dbReference>
<keyword evidence="8" id="KW-0472">Membrane</keyword>
<dbReference type="Proteomes" id="UP000242656">
    <property type="component" value="Unassembled WGS sequence"/>
</dbReference>
<keyword evidence="5" id="KW-0735">Signal-anchor</keyword>
<dbReference type="GO" id="GO:0005886">
    <property type="term" value="C:plasma membrane"/>
    <property type="evidence" value="ECO:0007669"/>
    <property type="project" value="UniProtKB-SubCell"/>
</dbReference>
<keyword evidence="3" id="KW-1003">Cell membrane</keyword>
<sequence>MHKSLSVFFCMIILLISCEKTNNPHSFQGSKQEKDIWNILIIGSDSRGEREARADTIMIAQYNKKENTAKLASIMRDSYVEIPSYDKKYNKINAAYYYGGPELLRQTIQHNFGINVSHYITIDFKAFVKIVDTIAPEGIKVNVTQTIIDDMGLSLQPGLQALHGKDLLKYARFRHDTESDFGRVKRQQEVLQALKHTLTDKVHSMDGVLSLPSMAHELSPYVKTNLDIGALFTIGNHMLFQPITTMETMRIPIDKEYESALIPHAGSVLKINQEANAEAIQNFFNVTKAVNHP</sequence>
<keyword evidence="7" id="KW-0805">Transcription regulation</keyword>
<comment type="function">
    <text evidence="10">Involved in SarA attenuation. Affects resistance to oxacillin and teicoplanin, as well as the synthesis of virulence factors.</text>
</comment>
<comment type="similarity">
    <text evidence="2">Belongs to the LytR/CpsA/Psr (LCP) family.</text>
</comment>
<dbReference type="NCBIfam" id="TIGR00350">
    <property type="entry name" value="lytR_cpsA_psr"/>
    <property type="match status" value="1"/>
</dbReference>
<evidence type="ECO:0000256" key="3">
    <source>
        <dbReference type="ARBA" id="ARBA00022475"/>
    </source>
</evidence>
<protein>
    <recommendedName>
        <fullName evidence="11">Regulatory protein MsrR</fullName>
    </recommendedName>
</protein>
<organism evidence="13 14">
    <name type="scientific">Bacillus cereus</name>
    <dbReference type="NCBI Taxonomy" id="1396"/>
    <lineage>
        <taxon>Bacteria</taxon>
        <taxon>Bacillati</taxon>
        <taxon>Bacillota</taxon>
        <taxon>Bacilli</taxon>
        <taxon>Bacillales</taxon>
        <taxon>Bacillaceae</taxon>
        <taxon>Bacillus</taxon>
        <taxon>Bacillus cereus group</taxon>
    </lineage>
</organism>
<reference evidence="13 14" key="1">
    <citation type="submission" date="2017-09" db="EMBL/GenBank/DDBJ databases">
        <title>Large-scale bioinformatics analysis of Bacillus genomes uncovers conserved roles of natural products in bacterial physiology.</title>
        <authorList>
            <consortium name="Agbiome Team Llc"/>
            <person name="Bleich R.M."/>
            <person name="Grubbs K.J."/>
            <person name="Santa Maria K.C."/>
            <person name="Allen S.E."/>
            <person name="Farag S."/>
            <person name="Shank E.A."/>
            <person name="Bowers A."/>
        </authorList>
    </citation>
    <scope>NUCLEOTIDE SEQUENCE [LARGE SCALE GENOMIC DNA]</scope>
    <source>
        <strain evidence="13 14">AFS083043</strain>
    </source>
</reference>
<evidence type="ECO:0000256" key="8">
    <source>
        <dbReference type="ARBA" id="ARBA00023136"/>
    </source>
</evidence>
<evidence type="ECO:0000256" key="7">
    <source>
        <dbReference type="ARBA" id="ARBA00023015"/>
    </source>
</evidence>
<accession>A0A2B0LIX0</accession>
<dbReference type="AlphaFoldDB" id="A0A2B0LIX0"/>
<proteinExistence type="inferred from homology"/>
<evidence type="ECO:0000313" key="14">
    <source>
        <dbReference type="Proteomes" id="UP000242656"/>
    </source>
</evidence>
<evidence type="ECO:0000313" key="13">
    <source>
        <dbReference type="EMBL" id="PFK31952.1"/>
    </source>
</evidence>
<evidence type="ECO:0000259" key="12">
    <source>
        <dbReference type="Pfam" id="PF03816"/>
    </source>
</evidence>
<comment type="subcellular location">
    <subcellularLocation>
        <location evidence="1">Cell membrane</location>
        <topology evidence="1">Single-pass type II membrane protein</topology>
    </subcellularLocation>
</comment>
<dbReference type="Gene3D" id="3.40.630.190">
    <property type="entry name" value="LCP protein"/>
    <property type="match status" value="1"/>
</dbReference>
<comment type="caution">
    <text evidence="13">The sequence shown here is derived from an EMBL/GenBank/DDBJ whole genome shotgun (WGS) entry which is preliminary data.</text>
</comment>
<keyword evidence="9" id="KW-0804">Transcription</keyword>
<dbReference type="GO" id="GO:0071555">
    <property type="term" value="P:cell wall organization"/>
    <property type="evidence" value="ECO:0007669"/>
    <property type="project" value="UniProtKB-KW"/>
</dbReference>
<dbReference type="PANTHER" id="PTHR33392">
    <property type="entry name" value="POLYISOPRENYL-TEICHOIC ACID--PEPTIDOGLYCAN TEICHOIC ACID TRANSFERASE TAGU"/>
    <property type="match status" value="1"/>
</dbReference>
<evidence type="ECO:0000256" key="11">
    <source>
        <dbReference type="ARBA" id="ARBA00040752"/>
    </source>
</evidence>
<keyword evidence="6" id="KW-1133">Transmembrane helix</keyword>
<keyword evidence="4" id="KW-0812">Transmembrane</keyword>
<evidence type="ECO:0000256" key="5">
    <source>
        <dbReference type="ARBA" id="ARBA00022968"/>
    </source>
</evidence>
<feature type="domain" description="Cell envelope-related transcriptional attenuator" evidence="12">
    <location>
        <begin position="53"/>
        <end position="198"/>
    </location>
</feature>
<dbReference type="PROSITE" id="PS51257">
    <property type="entry name" value="PROKAR_LIPOPROTEIN"/>
    <property type="match status" value="1"/>
</dbReference>
<dbReference type="Pfam" id="PF03816">
    <property type="entry name" value="LytR_cpsA_psr"/>
    <property type="match status" value="1"/>
</dbReference>
<dbReference type="EMBL" id="NUWN01000090">
    <property type="protein sequence ID" value="PFK31952.1"/>
    <property type="molecule type" value="Genomic_DNA"/>
</dbReference>
<dbReference type="InterPro" id="IPR050922">
    <property type="entry name" value="LytR/CpsA/Psr_CW_biosynth"/>
</dbReference>
<evidence type="ECO:0000256" key="1">
    <source>
        <dbReference type="ARBA" id="ARBA00004401"/>
    </source>
</evidence>